<proteinExistence type="predicted"/>
<gene>
    <name evidence="2" type="ORF">FKG95_11955</name>
</gene>
<evidence type="ECO:0000313" key="3">
    <source>
        <dbReference type="Proteomes" id="UP000315252"/>
    </source>
</evidence>
<feature type="region of interest" description="Disordered" evidence="1">
    <location>
        <begin position="78"/>
        <end position="120"/>
    </location>
</feature>
<dbReference type="EMBL" id="VHSH01000003">
    <property type="protein sequence ID" value="TQV80855.1"/>
    <property type="molecule type" value="Genomic_DNA"/>
</dbReference>
<dbReference type="AlphaFoldDB" id="A0A545TUF6"/>
<dbReference type="RefSeq" id="WP_142896569.1">
    <property type="nucleotide sequence ID" value="NZ_ML660054.1"/>
</dbReference>
<comment type="caution">
    <text evidence="2">The sequence shown here is derived from an EMBL/GenBank/DDBJ whole genome shotgun (WGS) entry which is preliminary data.</text>
</comment>
<reference evidence="2 3" key="1">
    <citation type="submission" date="2019-06" db="EMBL/GenBank/DDBJ databases">
        <title>Whole genome sequence for Rhodospirillaceae sp. R148.</title>
        <authorList>
            <person name="Wang G."/>
        </authorList>
    </citation>
    <scope>NUCLEOTIDE SEQUENCE [LARGE SCALE GENOMIC DNA]</scope>
    <source>
        <strain evidence="2 3">R148</strain>
    </source>
</reference>
<feature type="compositionally biased region" description="Low complexity" evidence="1">
    <location>
        <begin position="109"/>
        <end position="120"/>
    </location>
</feature>
<organism evidence="2 3">
    <name type="scientific">Denitrobaculum tricleocarpae</name>
    <dbReference type="NCBI Taxonomy" id="2591009"/>
    <lineage>
        <taxon>Bacteria</taxon>
        <taxon>Pseudomonadati</taxon>
        <taxon>Pseudomonadota</taxon>
        <taxon>Alphaproteobacteria</taxon>
        <taxon>Rhodospirillales</taxon>
        <taxon>Rhodospirillaceae</taxon>
        <taxon>Denitrobaculum</taxon>
    </lineage>
</organism>
<dbReference type="Proteomes" id="UP000315252">
    <property type="component" value="Unassembled WGS sequence"/>
</dbReference>
<accession>A0A545TUF6</accession>
<sequence>MLAAESPFEGERENALAAAKRMAERKGLTLDEAAAMREQAAKEKPKQEAKGPSTEAEREFANRFATATHLMDQEIRREKARREAALKAAQERGLDAEERRAEERRSRQRSSNRSNSKARMNPYRHAAVLLAETSLPFREVASITGLDIYQIVGMKLKMRNVA</sequence>
<evidence type="ECO:0000313" key="2">
    <source>
        <dbReference type="EMBL" id="TQV80855.1"/>
    </source>
</evidence>
<dbReference type="OrthoDB" id="7367025at2"/>
<keyword evidence="3" id="KW-1185">Reference proteome</keyword>
<name>A0A545TUF6_9PROT</name>
<feature type="region of interest" description="Disordered" evidence="1">
    <location>
        <begin position="1"/>
        <end position="57"/>
    </location>
</feature>
<feature type="compositionally biased region" description="Basic and acidic residues" evidence="1">
    <location>
        <begin position="78"/>
        <end position="105"/>
    </location>
</feature>
<feature type="compositionally biased region" description="Basic and acidic residues" evidence="1">
    <location>
        <begin position="39"/>
        <end position="57"/>
    </location>
</feature>
<evidence type="ECO:0000256" key="1">
    <source>
        <dbReference type="SAM" id="MobiDB-lite"/>
    </source>
</evidence>
<protein>
    <submittedName>
        <fullName evidence="2">Uncharacterized protein</fullName>
    </submittedName>
</protein>